<name>A0A7C4Y2I2_UNCKA</name>
<proteinExistence type="predicted"/>
<dbReference type="AlphaFoldDB" id="A0A7C4Y2I2"/>
<dbReference type="Pfam" id="PF13489">
    <property type="entry name" value="Methyltransf_23"/>
    <property type="match status" value="1"/>
</dbReference>
<dbReference type="SUPFAM" id="SSF53335">
    <property type="entry name" value="S-adenosyl-L-methionine-dependent methyltransferases"/>
    <property type="match status" value="1"/>
</dbReference>
<dbReference type="GO" id="GO:0008168">
    <property type="term" value="F:methyltransferase activity"/>
    <property type="evidence" value="ECO:0007669"/>
    <property type="project" value="UniProtKB-KW"/>
</dbReference>
<dbReference type="Gene3D" id="3.40.50.150">
    <property type="entry name" value="Vaccinia Virus protein VP39"/>
    <property type="match status" value="1"/>
</dbReference>
<dbReference type="InterPro" id="IPR029063">
    <property type="entry name" value="SAM-dependent_MTases_sf"/>
</dbReference>
<evidence type="ECO:0000313" key="1">
    <source>
        <dbReference type="EMBL" id="HGW29521.1"/>
    </source>
</evidence>
<keyword evidence="1" id="KW-0808">Transferase</keyword>
<protein>
    <submittedName>
        <fullName evidence="1">Class I SAM-dependent methyltransferase</fullName>
    </submittedName>
</protein>
<gene>
    <name evidence="1" type="ORF">ENR63_01190</name>
</gene>
<dbReference type="GO" id="GO:0032259">
    <property type="term" value="P:methylation"/>
    <property type="evidence" value="ECO:0007669"/>
    <property type="project" value="UniProtKB-KW"/>
</dbReference>
<dbReference type="PANTHER" id="PTHR43861:SF6">
    <property type="entry name" value="METHYLTRANSFERASE TYPE 11"/>
    <property type="match status" value="1"/>
</dbReference>
<dbReference type="PANTHER" id="PTHR43861">
    <property type="entry name" value="TRANS-ACONITATE 2-METHYLTRANSFERASE-RELATED"/>
    <property type="match status" value="1"/>
</dbReference>
<organism evidence="1">
    <name type="scientific">candidate division WWE3 bacterium</name>
    <dbReference type="NCBI Taxonomy" id="2053526"/>
    <lineage>
        <taxon>Bacteria</taxon>
        <taxon>Katanobacteria</taxon>
    </lineage>
</organism>
<dbReference type="EMBL" id="DSRT01000062">
    <property type="protein sequence ID" value="HGW29521.1"/>
    <property type="molecule type" value="Genomic_DNA"/>
</dbReference>
<keyword evidence="1" id="KW-0489">Methyltransferase</keyword>
<dbReference type="CDD" id="cd02440">
    <property type="entry name" value="AdoMet_MTases"/>
    <property type="match status" value="1"/>
</dbReference>
<accession>A0A7C4Y2I2</accession>
<reference evidence="1" key="1">
    <citation type="journal article" date="2020" name="mSystems">
        <title>Genome- and Community-Level Interaction Insights into Carbon Utilization and Element Cycling Functions of Hydrothermarchaeota in Hydrothermal Sediment.</title>
        <authorList>
            <person name="Zhou Z."/>
            <person name="Liu Y."/>
            <person name="Xu W."/>
            <person name="Pan J."/>
            <person name="Luo Z.H."/>
            <person name="Li M."/>
        </authorList>
    </citation>
    <scope>NUCLEOTIDE SEQUENCE [LARGE SCALE GENOMIC DNA]</scope>
    <source>
        <strain evidence="1">SpSt-417</strain>
    </source>
</reference>
<comment type="caution">
    <text evidence="1">The sequence shown here is derived from an EMBL/GenBank/DDBJ whole genome shotgun (WGS) entry which is preliminary data.</text>
</comment>
<sequence>MKCFVCGNQTDFTALSPEFTDTNNHLCMECGLVFIPREGDKFAKYYKEDGYYTESPNIAARPFFISKSLLTELAKEKIKTIESLTPKNLIGLKVIDVGCGYGEILYVLKRDYKCEVLGIEPSKLSAQIGREMFRIEIKDILLDEYKTEEKFDLVMCNHTLEHLENPIEFLRQLKNLLKDGGQMYIEVPNILCPSGGFDLKTFLYFEHLQTFSATTLARLVETVGLKVKSYNDKRFLEFVLVKSTEEPAIIPEITPSEVLRFLKKYKTDYTIFNRVGVYFRKAVYLARFIYHKILDLLNG</sequence>